<dbReference type="AlphaFoldDB" id="A0A8D9ETX1"/>
<sequence>MMKEAILDDSPHRDIRLNDVFNKITDIWQHQNSVTTGSKPTMTCDVIESVRSDLNEPISHDEESPGGHPLEIATLPKTLPGDIDLKRSKEGCWFPYPRREH</sequence>
<organism evidence="1">
    <name type="scientific">Cacopsylla melanoneura</name>
    <dbReference type="NCBI Taxonomy" id="428564"/>
    <lineage>
        <taxon>Eukaryota</taxon>
        <taxon>Metazoa</taxon>
        <taxon>Ecdysozoa</taxon>
        <taxon>Arthropoda</taxon>
        <taxon>Hexapoda</taxon>
        <taxon>Insecta</taxon>
        <taxon>Pterygota</taxon>
        <taxon>Neoptera</taxon>
        <taxon>Paraneoptera</taxon>
        <taxon>Hemiptera</taxon>
        <taxon>Sternorrhyncha</taxon>
        <taxon>Psylloidea</taxon>
        <taxon>Psyllidae</taxon>
        <taxon>Psyllinae</taxon>
        <taxon>Cacopsylla</taxon>
    </lineage>
</organism>
<dbReference type="EMBL" id="HBUF01566933">
    <property type="protein sequence ID" value="CAG6764894.1"/>
    <property type="molecule type" value="Transcribed_RNA"/>
</dbReference>
<protein>
    <submittedName>
        <fullName evidence="1">Uncharacterized protein</fullName>
    </submittedName>
</protein>
<accession>A0A8D9ETX1</accession>
<proteinExistence type="predicted"/>
<reference evidence="1" key="1">
    <citation type="submission" date="2021-05" db="EMBL/GenBank/DDBJ databases">
        <authorList>
            <person name="Alioto T."/>
            <person name="Alioto T."/>
            <person name="Gomez Garrido J."/>
        </authorList>
    </citation>
    <scope>NUCLEOTIDE SEQUENCE</scope>
</reference>
<name>A0A8D9ETX1_9HEMI</name>
<evidence type="ECO:0000313" key="1">
    <source>
        <dbReference type="EMBL" id="CAG6764894.1"/>
    </source>
</evidence>